<dbReference type="PANTHER" id="PTHR13617:SF14">
    <property type="entry name" value="PROTEIN ABHD18"/>
    <property type="match status" value="1"/>
</dbReference>
<evidence type="ECO:0000313" key="2">
    <source>
        <dbReference type="EMBL" id="GAX77241.1"/>
    </source>
</evidence>
<evidence type="ECO:0000313" key="3">
    <source>
        <dbReference type="Proteomes" id="UP000232323"/>
    </source>
</evidence>
<feature type="compositionally biased region" description="Polar residues" evidence="1">
    <location>
        <begin position="354"/>
        <end position="363"/>
    </location>
</feature>
<proteinExistence type="predicted"/>
<feature type="compositionally biased region" description="Polar residues" evidence="1">
    <location>
        <begin position="391"/>
        <end position="401"/>
    </location>
</feature>
<feature type="region of interest" description="Disordered" evidence="1">
    <location>
        <begin position="507"/>
        <end position="527"/>
    </location>
</feature>
<dbReference type="SUPFAM" id="SSF53474">
    <property type="entry name" value="alpha/beta-Hydrolases"/>
    <property type="match status" value="1"/>
</dbReference>
<name>A0A250X2E6_9CHLO</name>
<organism evidence="2 3">
    <name type="scientific">Chlamydomonas eustigma</name>
    <dbReference type="NCBI Taxonomy" id="1157962"/>
    <lineage>
        <taxon>Eukaryota</taxon>
        <taxon>Viridiplantae</taxon>
        <taxon>Chlorophyta</taxon>
        <taxon>core chlorophytes</taxon>
        <taxon>Chlorophyceae</taxon>
        <taxon>CS clade</taxon>
        <taxon>Chlamydomonadales</taxon>
        <taxon>Chlamydomonadaceae</taxon>
        <taxon>Chlamydomonas</taxon>
    </lineage>
</organism>
<feature type="compositionally biased region" description="Low complexity" evidence="1">
    <location>
        <begin position="367"/>
        <end position="385"/>
    </location>
</feature>
<feature type="compositionally biased region" description="Polar residues" evidence="1">
    <location>
        <begin position="413"/>
        <end position="423"/>
    </location>
</feature>
<keyword evidence="3" id="KW-1185">Reference proteome</keyword>
<comment type="caution">
    <text evidence="2">The sequence shown here is derived from an EMBL/GenBank/DDBJ whole genome shotgun (WGS) entry which is preliminary data.</text>
</comment>
<evidence type="ECO:0000256" key="1">
    <source>
        <dbReference type="SAM" id="MobiDB-lite"/>
    </source>
</evidence>
<dbReference type="EMBL" id="BEGY01000023">
    <property type="protein sequence ID" value="GAX77241.1"/>
    <property type="molecule type" value="Genomic_DNA"/>
</dbReference>
<dbReference type="AlphaFoldDB" id="A0A250X2E6"/>
<accession>A0A250X2E6</accession>
<protein>
    <submittedName>
        <fullName evidence="2">Uncharacterized protein</fullName>
    </submittedName>
</protein>
<dbReference type="Gene3D" id="3.40.50.1820">
    <property type="entry name" value="alpha/beta hydrolase"/>
    <property type="match status" value="1"/>
</dbReference>
<dbReference type="PANTHER" id="PTHR13617">
    <property type="entry name" value="PROTEIN ABHD18"/>
    <property type="match status" value="1"/>
</dbReference>
<sequence length="683" mass="73439">MKRAGRLLTSLSAKPLDHLYSRISALNGPFFPQGWGDLSVVQFEEDAAALTAWPPPDLKIDWRELKAGKRDGVPFKLVQGSFRTPCLGRVYDALPPESRMGRIQMLVPEPNTSTSPSDLAPSCVLILAATGDQGFNRRLNLGSPLLKHGVTSIVLESPYYGARRPNDQRGSKLRVVSDLLTLGWATIFESICLLHLMSNRMGHDRMCISGLSMGGVHACMTAGLYAKDVACAPLLAPRSAAVAYVDGAMHAAMAWEPLSSEVDGKSNNVGEVVGNAAQAGSIMAAAKYALMEVEAAYLKAEKEGAPEPDPVLLAKAAAAIDAANAEADALQLMLPLRHPPGSYAPYKHGASSYTCDSGTTSLDEATLLPPTSPSLSSSFPLSPEHSPVDDATTNTEHSYNAGNPRGAADNCGHTGSSLHSSLPSEKDMRSDDINQNMLQSSTTATTATTAMHSSQTWTDVKASELLDSQFVATTANASGCSSDMGGSWGRELKCTGEGCGLEINSSKESTGDAFSGVTPEHHHPPSSLVTRNDAAGYITTVQDQDSAIHMPHLHTLPNSSQRPGNRLGRWDKQMLRTWLGARLQQLKRRDQGLQSARTVSMLKQVLETFTDVTRYPRPRRPDAAVLVAAKDDAYVSVESVRAVHEHWQGSEMRLVEGGHVSGFLMQQSQFRRAIMDSLKRLQS</sequence>
<reference evidence="2 3" key="1">
    <citation type="submission" date="2017-08" db="EMBL/GenBank/DDBJ databases">
        <title>Acidophilic green algal genome provides insights into adaptation to an acidic environment.</title>
        <authorList>
            <person name="Hirooka S."/>
            <person name="Hirose Y."/>
            <person name="Kanesaki Y."/>
            <person name="Higuchi S."/>
            <person name="Fujiwara T."/>
            <person name="Onuma R."/>
            <person name="Era A."/>
            <person name="Ohbayashi R."/>
            <person name="Uzuka A."/>
            <person name="Nozaki H."/>
            <person name="Yoshikawa H."/>
            <person name="Miyagishima S.Y."/>
        </authorList>
    </citation>
    <scope>NUCLEOTIDE SEQUENCE [LARGE SCALE GENOMIC DNA]</scope>
    <source>
        <strain evidence="2 3">NIES-2499</strain>
    </source>
</reference>
<dbReference type="OrthoDB" id="9987145at2759"/>
<dbReference type="InterPro" id="IPR019149">
    <property type="entry name" value="ABHD18"/>
</dbReference>
<dbReference type="Proteomes" id="UP000232323">
    <property type="component" value="Unassembled WGS sequence"/>
</dbReference>
<dbReference type="InterPro" id="IPR029058">
    <property type="entry name" value="AB_hydrolase_fold"/>
</dbReference>
<gene>
    <name evidence="2" type="ORF">CEUSTIGMA_g4688.t1</name>
</gene>
<dbReference type="Pfam" id="PF09752">
    <property type="entry name" value="ABHD18"/>
    <property type="match status" value="1"/>
</dbReference>
<feature type="region of interest" description="Disordered" evidence="1">
    <location>
        <begin position="354"/>
        <end position="429"/>
    </location>
</feature>